<protein>
    <submittedName>
        <fullName evidence="2">Uncharacterized protein</fullName>
    </submittedName>
</protein>
<evidence type="ECO:0000256" key="1">
    <source>
        <dbReference type="SAM" id="MobiDB-lite"/>
    </source>
</evidence>
<reference evidence="2" key="1">
    <citation type="submission" date="2019-03" db="EMBL/GenBank/DDBJ databases">
        <title>Evidence of extensive intraspecific noncoding reshuffling in a 169kb mitochondrial genome of basidiomycete fungus.</title>
        <authorList>
            <person name="Lee H.-H."/>
            <person name="Ke H.-M."/>
            <person name="Lin C.-Y.I."/>
            <person name="Lee T.J."/>
            <person name="Chung C.-L."/>
            <person name="Tsai I.J."/>
        </authorList>
    </citation>
    <scope>NUCLEOTIDE SEQUENCE</scope>
    <source>
        <strain evidence="2">FP133613</strain>
    </source>
</reference>
<geneLocation type="mitochondrion" evidence="2"/>
<feature type="compositionally biased region" description="Low complexity" evidence="1">
    <location>
        <begin position="234"/>
        <end position="249"/>
    </location>
</feature>
<dbReference type="EMBL" id="MK623260">
    <property type="protein sequence ID" value="QEG57177.1"/>
    <property type="molecule type" value="Genomic_DNA"/>
</dbReference>
<keyword evidence="2" id="KW-0496">Mitochondrion</keyword>
<gene>
    <name evidence="2" type="ORF">PSUO_000048</name>
</gene>
<accession>A0A5B9RKJ1</accession>
<feature type="compositionally biased region" description="Low complexity" evidence="1">
    <location>
        <begin position="203"/>
        <end position="225"/>
    </location>
</feature>
<feature type="region of interest" description="Disordered" evidence="1">
    <location>
        <begin position="190"/>
        <end position="249"/>
    </location>
</feature>
<organism evidence="2">
    <name type="scientific">Coniferiporia sulphurascens</name>
    <name type="common">Laminated root rot fungus</name>
    <name type="synonym">Phellinidium sulphurascens</name>
    <dbReference type="NCBI Taxonomy" id="175648"/>
    <lineage>
        <taxon>Eukaryota</taxon>
        <taxon>Fungi</taxon>
        <taxon>Dikarya</taxon>
        <taxon>Basidiomycota</taxon>
        <taxon>Agaricomycotina</taxon>
        <taxon>Agaricomycetes</taxon>
        <taxon>Hymenochaetales</taxon>
        <taxon>Hymenochaetaceae</taxon>
        <taxon>Coniferiporia</taxon>
    </lineage>
</organism>
<dbReference type="AlphaFoldDB" id="A0A5B9RKJ1"/>
<proteinExistence type="predicted"/>
<name>A0A5B9RKJ1_CONSH</name>
<sequence>MFIMLNLLNNKIIQYRKNNILKPLTVVKTSDIITNYSIKNSYNLSVPAFNTSSAATQQSSIFRSCYNLFNLQSTRAAAFSPFGSKRLSRDNIGPTPLGVGVRTFHTTAIVNGKIIDFIKGIFQREDGIMYPGPVPNSNRKSNIKEWRKNVADRDELLNPFTSAHPPAEVLELRAQEAELRLKKAQEAELRKRNAEVTEAGPSNVTNTTNTANNNTNNTNNNNNTTGPAGETVINNNDDNFFSSDDGGGE</sequence>
<evidence type="ECO:0000313" key="2">
    <source>
        <dbReference type="EMBL" id="QEG57177.1"/>
    </source>
</evidence>